<organism evidence="1 2">
    <name type="scientific">Pseudomonas phage ventosus</name>
    <dbReference type="NCBI Taxonomy" id="2048980"/>
    <lineage>
        <taxon>Viruses</taxon>
        <taxon>Duplodnaviria</taxon>
        <taxon>Heunggongvirae</taxon>
        <taxon>Uroviricota</taxon>
        <taxon>Caudoviricetes</taxon>
        <taxon>Vandenendeviridae</taxon>
        <taxon>Gorskivirinae</taxon>
        <taxon>Ventosusvirus</taxon>
        <taxon>Ventosusvirus ventosus</taxon>
    </lineage>
</organism>
<dbReference type="EMBL" id="MG018930">
    <property type="protein sequence ID" value="ATW58291.1"/>
    <property type="molecule type" value="Genomic_DNA"/>
</dbReference>
<proteinExistence type="predicted"/>
<accession>A0A2H4P807</accession>
<protein>
    <submittedName>
        <fullName evidence="1">Uncharacterized protein</fullName>
    </submittedName>
</protein>
<reference evidence="1 2" key="1">
    <citation type="submission" date="2017-09" db="EMBL/GenBank/DDBJ databases">
        <authorList>
            <person name="Ehlers B."/>
            <person name="Leendertz F.H."/>
        </authorList>
    </citation>
    <scope>NUCLEOTIDE SEQUENCE [LARGE SCALE GENOMIC DNA]</scope>
</reference>
<evidence type="ECO:0000313" key="2">
    <source>
        <dbReference type="Proteomes" id="UP000241096"/>
    </source>
</evidence>
<keyword evidence="2" id="KW-1185">Reference proteome</keyword>
<sequence>MKTMKPMMYFVGNMAKLLSVWEHSILAMLPCTTLILLVRSTLVRWQSTGVAR</sequence>
<gene>
    <name evidence="1" type="ORF">CNR37_00084</name>
</gene>
<evidence type="ECO:0000313" key="1">
    <source>
        <dbReference type="EMBL" id="ATW58291.1"/>
    </source>
</evidence>
<name>A0A2H4P807_9CAUD</name>
<dbReference type="Proteomes" id="UP000241096">
    <property type="component" value="Segment"/>
</dbReference>